<name>X1E0K7_9ZZZZ</name>
<organism evidence="1">
    <name type="scientific">marine sediment metagenome</name>
    <dbReference type="NCBI Taxonomy" id="412755"/>
    <lineage>
        <taxon>unclassified sequences</taxon>
        <taxon>metagenomes</taxon>
        <taxon>ecological metagenomes</taxon>
    </lineage>
</organism>
<evidence type="ECO:0000313" key="1">
    <source>
        <dbReference type="EMBL" id="GAH26811.1"/>
    </source>
</evidence>
<dbReference type="InterPro" id="IPR027434">
    <property type="entry name" value="Homing_endonucl"/>
</dbReference>
<reference evidence="1" key="1">
    <citation type="journal article" date="2014" name="Front. Microbiol.">
        <title>High frequency of phylogenetically diverse reductive dehalogenase-homologous genes in deep subseafloor sedimentary metagenomes.</title>
        <authorList>
            <person name="Kawai M."/>
            <person name="Futagami T."/>
            <person name="Toyoda A."/>
            <person name="Takaki Y."/>
            <person name="Nishi S."/>
            <person name="Hori S."/>
            <person name="Arai W."/>
            <person name="Tsubouchi T."/>
            <person name="Morono Y."/>
            <person name="Uchiyama I."/>
            <person name="Ito T."/>
            <person name="Fujiyama A."/>
            <person name="Inagaki F."/>
            <person name="Takami H."/>
        </authorList>
    </citation>
    <scope>NUCLEOTIDE SEQUENCE</scope>
    <source>
        <strain evidence="1">Expedition CK06-06</strain>
    </source>
</reference>
<dbReference type="Gene3D" id="3.10.28.10">
    <property type="entry name" value="Homing endonucleases"/>
    <property type="match status" value="1"/>
</dbReference>
<protein>
    <recommendedName>
        <fullName evidence="2">Homing endonuclease LAGLIDADG domain-containing protein</fullName>
    </recommendedName>
</protein>
<dbReference type="SUPFAM" id="SSF55608">
    <property type="entry name" value="Homing endonucleases"/>
    <property type="match status" value="1"/>
</dbReference>
<evidence type="ECO:0008006" key="2">
    <source>
        <dbReference type="Google" id="ProtNLM"/>
    </source>
</evidence>
<comment type="caution">
    <text evidence="1">The sequence shown here is derived from an EMBL/GenBank/DDBJ whole genome shotgun (WGS) entry which is preliminary data.</text>
</comment>
<accession>X1E0K7</accession>
<gene>
    <name evidence="1" type="ORF">S03H2_09835</name>
</gene>
<proteinExistence type="predicted"/>
<dbReference type="EMBL" id="BARU01005107">
    <property type="protein sequence ID" value="GAH26811.1"/>
    <property type="molecule type" value="Genomic_DNA"/>
</dbReference>
<sequence>MGDGSLVQMHKKQNYQNYRVQFSTECFNKDSLIHFKEKIEQKYGWSLKIGVHTSKKLVINIYNFQNILDFLNITSPYMIDCFSYKWRTTIVK</sequence>
<dbReference type="AlphaFoldDB" id="X1E0K7"/>